<accession>R4WVI4</accession>
<evidence type="ECO:0000313" key="1">
    <source>
        <dbReference type="EMBL" id="BAN25040.1"/>
    </source>
</evidence>
<dbReference type="HOGENOM" id="CLU_3325511_0_0_4"/>
<evidence type="ECO:0000313" key="2">
    <source>
        <dbReference type="Proteomes" id="UP000013966"/>
    </source>
</evidence>
<dbReference type="KEGG" id="buo:BRPE64_BCDS03790"/>
<sequence length="38" mass="4309">MLLFSKDVRTDFSKRAFAGTVRAIRGARVVASNIFPYF</sequence>
<dbReference type="AlphaFoldDB" id="R4WVI4"/>
<reference evidence="1 2" key="1">
    <citation type="journal article" date="2013" name="Genome Announc.">
        <title>Complete Genome Sequence of Burkholderia sp. Strain RPE64, Bacterial Symbiont of the Bean Bug Riptortus pedestris.</title>
        <authorList>
            <person name="Shibata T.F."/>
            <person name="Maeda T."/>
            <person name="Nikoh N."/>
            <person name="Yamaguchi K."/>
            <person name="Oshima K."/>
            <person name="Hattori M."/>
            <person name="Nishiyama T."/>
            <person name="Hasebe M."/>
            <person name="Fukatsu T."/>
            <person name="Kikuchi Y."/>
            <person name="Shigenobu S."/>
        </authorList>
    </citation>
    <scope>NUCLEOTIDE SEQUENCE [LARGE SCALE GENOMIC DNA]</scope>
</reference>
<organism evidence="1 2">
    <name type="scientific">Caballeronia insecticola</name>
    <dbReference type="NCBI Taxonomy" id="758793"/>
    <lineage>
        <taxon>Bacteria</taxon>
        <taxon>Pseudomonadati</taxon>
        <taxon>Pseudomonadota</taxon>
        <taxon>Betaproteobacteria</taxon>
        <taxon>Burkholderiales</taxon>
        <taxon>Burkholderiaceae</taxon>
        <taxon>Caballeronia</taxon>
    </lineage>
</organism>
<name>R4WVI4_9BURK</name>
<dbReference type="EMBL" id="AP013059">
    <property type="protein sequence ID" value="BAN25040.1"/>
    <property type="molecule type" value="Genomic_DNA"/>
</dbReference>
<keyword evidence="2" id="KW-1185">Reference proteome</keyword>
<reference evidence="1 2" key="2">
    <citation type="journal article" date="2018" name="Int. J. Syst. Evol. Microbiol.">
        <title>Burkholderia insecticola sp. nov., a gut symbiotic bacterium of the bean bug Riptortus pedestris.</title>
        <authorList>
            <person name="Takeshita K."/>
            <person name="Tamaki H."/>
            <person name="Ohbayashi T."/>
            <person name="Meng X.-Y."/>
            <person name="Sone T."/>
            <person name="Mitani Y."/>
            <person name="Peeters C."/>
            <person name="Kikuchi Y."/>
            <person name="Vandamme P."/>
        </authorList>
    </citation>
    <scope>NUCLEOTIDE SEQUENCE [LARGE SCALE GENOMIC DNA]</scope>
    <source>
        <strain evidence="1">RPE64</strain>
    </source>
</reference>
<dbReference type="Proteomes" id="UP000013966">
    <property type="component" value="Chromosome 2"/>
</dbReference>
<proteinExistence type="predicted"/>
<protein>
    <submittedName>
        <fullName evidence="1">Uncharacterized protein</fullName>
    </submittedName>
</protein>
<dbReference type="STRING" id="758793.BRPE64_BCDS03790"/>
<gene>
    <name evidence="1" type="ORF">BRPE64_BCDS03790</name>
</gene>
<dbReference type="PATRIC" id="fig|758793.3.peg.3288"/>